<dbReference type="Pfam" id="PF09860">
    <property type="entry name" value="DUF2087"/>
    <property type="match status" value="1"/>
</dbReference>
<dbReference type="RefSeq" id="WP_219874107.1">
    <property type="nucleotide sequence ID" value="NZ_JAHZIJ010000017.1"/>
</dbReference>
<organism evidence="2 3">
    <name type="scientific">Paenibacillus oenotherae</name>
    <dbReference type="NCBI Taxonomy" id="1435645"/>
    <lineage>
        <taxon>Bacteria</taxon>
        <taxon>Bacillati</taxon>
        <taxon>Bacillota</taxon>
        <taxon>Bacilli</taxon>
        <taxon>Bacillales</taxon>
        <taxon>Paenibacillaceae</taxon>
        <taxon>Paenibacillus</taxon>
    </lineage>
</organism>
<sequence>MDVSERFYSASIPELKQGIVYDSSAECYVCLICGEQFEDGVVYAAGKRYLEAHKYARYHMEQSHGSMLQYLLSLDKKATGLTDLQKQLVGAFASGMSDADTVNLTSAGSASTIRNHRFALKEKAKQAKLFLAVIELMEDALPSGARLMPVHRTAPQVDERYSLTQEEYNALLGKYLPGGLTGPLTGLPRKQKRKAALLRHIATSFKKGRKYKESEVNDILIRFMAEEYITLRRYLIDYGFLAREEDGSAYWLNV</sequence>
<evidence type="ECO:0000313" key="3">
    <source>
        <dbReference type="Proteomes" id="UP000812277"/>
    </source>
</evidence>
<evidence type="ECO:0000259" key="1">
    <source>
        <dbReference type="Pfam" id="PF09860"/>
    </source>
</evidence>
<proteinExistence type="predicted"/>
<name>A0ABS7DB84_9BACL</name>
<dbReference type="EMBL" id="JAHZIJ010000017">
    <property type="protein sequence ID" value="MBW7476856.1"/>
    <property type="molecule type" value="Genomic_DNA"/>
</dbReference>
<protein>
    <submittedName>
        <fullName evidence="2">DUF2087 domain-containing protein</fullName>
    </submittedName>
</protein>
<feature type="domain" description="DUF2087" evidence="1">
    <location>
        <begin position="184"/>
        <end position="252"/>
    </location>
</feature>
<dbReference type="InterPro" id="IPR018656">
    <property type="entry name" value="DUF2087"/>
</dbReference>
<keyword evidence="3" id="KW-1185">Reference proteome</keyword>
<accession>A0ABS7DB84</accession>
<reference evidence="2 3" key="1">
    <citation type="submission" date="2021-07" db="EMBL/GenBank/DDBJ databases">
        <title>Paenibacillus radiodurans sp. nov., isolated from the southeastern edge of Tengger Desert.</title>
        <authorList>
            <person name="Zhang G."/>
        </authorList>
    </citation>
    <scope>NUCLEOTIDE SEQUENCE [LARGE SCALE GENOMIC DNA]</scope>
    <source>
        <strain evidence="2 3">DT7-4</strain>
    </source>
</reference>
<evidence type="ECO:0000313" key="2">
    <source>
        <dbReference type="EMBL" id="MBW7476856.1"/>
    </source>
</evidence>
<comment type="caution">
    <text evidence="2">The sequence shown here is derived from an EMBL/GenBank/DDBJ whole genome shotgun (WGS) entry which is preliminary data.</text>
</comment>
<dbReference type="Proteomes" id="UP000812277">
    <property type="component" value="Unassembled WGS sequence"/>
</dbReference>
<gene>
    <name evidence="2" type="ORF">K0T92_19245</name>
</gene>